<evidence type="ECO:0000256" key="3">
    <source>
        <dbReference type="ARBA" id="ARBA00013194"/>
    </source>
</evidence>
<comment type="similarity">
    <text evidence="2 11 13">Belongs to the FKBP-type PPIase family. Tig subfamily.</text>
</comment>
<feature type="region of interest" description="Disordered" evidence="14">
    <location>
        <begin position="443"/>
        <end position="487"/>
    </location>
</feature>
<dbReference type="GO" id="GO:0003755">
    <property type="term" value="F:peptidyl-prolyl cis-trans isomerase activity"/>
    <property type="evidence" value="ECO:0007669"/>
    <property type="project" value="UniProtKB-UniRule"/>
</dbReference>
<dbReference type="GO" id="GO:0051301">
    <property type="term" value="P:cell division"/>
    <property type="evidence" value="ECO:0007669"/>
    <property type="project" value="UniProtKB-KW"/>
</dbReference>
<dbReference type="Gene3D" id="3.10.50.40">
    <property type="match status" value="1"/>
</dbReference>
<dbReference type="InterPro" id="IPR046357">
    <property type="entry name" value="PPIase_dom_sf"/>
</dbReference>
<evidence type="ECO:0000259" key="15">
    <source>
        <dbReference type="PROSITE" id="PS50059"/>
    </source>
</evidence>
<evidence type="ECO:0000256" key="13">
    <source>
        <dbReference type="RuleBase" id="RU003914"/>
    </source>
</evidence>
<evidence type="ECO:0000256" key="8">
    <source>
        <dbReference type="ARBA" id="ARBA00023235"/>
    </source>
</evidence>
<reference evidence="16" key="1">
    <citation type="submission" date="2024-05" db="EMBL/GenBank/DDBJ databases">
        <authorList>
            <person name="Cai S.Y."/>
            <person name="Jin L.M."/>
            <person name="Li H.R."/>
        </authorList>
    </citation>
    <scope>NUCLEOTIDE SEQUENCE</scope>
    <source>
        <strain evidence="16">A5-74</strain>
    </source>
</reference>
<proteinExistence type="inferred from homology"/>
<dbReference type="InterPro" id="IPR036611">
    <property type="entry name" value="Trigger_fac_ribosome-bd_sf"/>
</dbReference>
<comment type="catalytic activity">
    <reaction evidence="1 11 12">
        <text>[protein]-peptidylproline (omega=180) = [protein]-peptidylproline (omega=0)</text>
        <dbReference type="Rhea" id="RHEA:16237"/>
        <dbReference type="Rhea" id="RHEA-COMP:10747"/>
        <dbReference type="Rhea" id="RHEA-COMP:10748"/>
        <dbReference type="ChEBI" id="CHEBI:83833"/>
        <dbReference type="ChEBI" id="CHEBI:83834"/>
        <dbReference type="EC" id="5.2.1.8"/>
    </reaction>
</comment>
<protein>
    <recommendedName>
        <fullName evidence="4 11">Trigger factor</fullName>
        <shortName evidence="11">TF</shortName>
        <ecNumber evidence="3 11">5.2.1.8</ecNumber>
    </recommendedName>
    <alternativeName>
        <fullName evidence="10 11">PPIase</fullName>
    </alternativeName>
</protein>
<dbReference type="NCBIfam" id="TIGR00115">
    <property type="entry name" value="tig"/>
    <property type="match status" value="1"/>
</dbReference>
<dbReference type="InterPro" id="IPR001179">
    <property type="entry name" value="PPIase_FKBP_dom"/>
</dbReference>
<evidence type="ECO:0000313" key="16">
    <source>
        <dbReference type="EMBL" id="XCG65404.1"/>
    </source>
</evidence>
<comment type="domain">
    <text evidence="11">Consists of 3 domains; the N-terminus binds the ribosome, the middle domain has PPIase activity, while the C-terminus has intrinsic chaperone activity on its own.</text>
</comment>
<dbReference type="EC" id="5.2.1.8" evidence="3 11"/>
<dbReference type="AlphaFoldDB" id="A0AAU8DTU0"/>
<evidence type="ECO:0000256" key="9">
    <source>
        <dbReference type="ARBA" id="ARBA00023306"/>
    </source>
</evidence>
<evidence type="ECO:0000256" key="6">
    <source>
        <dbReference type="ARBA" id="ARBA00023110"/>
    </source>
</evidence>
<dbReference type="HAMAP" id="MF_00303">
    <property type="entry name" value="Trigger_factor_Tig"/>
    <property type="match status" value="1"/>
</dbReference>
<keyword evidence="8 11" id="KW-0413">Isomerase</keyword>
<organism evidence="16">
    <name type="scientific">Nakamurella sp. A5-74</name>
    <dbReference type="NCBI Taxonomy" id="3158264"/>
    <lineage>
        <taxon>Bacteria</taxon>
        <taxon>Bacillati</taxon>
        <taxon>Actinomycetota</taxon>
        <taxon>Actinomycetes</taxon>
        <taxon>Nakamurellales</taxon>
        <taxon>Nakamurellaceae</taxon>
        <taxon>Nakamurella</taxon>
    </lineage>
</organism>
<sequence>MKSSVEHLNPTRVKLTVEVPFSELDPQFDAAYKAMAGQVNIPGFRKGKVPPKILESRIGRGAILSEVVNDAIPTKYGEAVEANNLTPLGQPDIEVTKLEDKVTLEFTAEVDVRPEITLPAINEITVTVDDISITDDDVEEQVTALRERFAANRPVERAAADGDLISIDLRAAVDGAEIADASADDLSYTVGTGDLVEGIDEAVTGLSAGDSTTFTTKLVAGEYDGQDADVTVTVKKVSERELPEVDDEFAQLASEFDNVDEMRADLRERITRVRKMSQGADARDKVLEALVAITEIPVPSMVLEAEIEARAHDAVHSFDHNEEALTAHIESEGKTREEFDEEIREASVEAVKTQLLLDKLAEVTEVGVSQEEFTQRILYNAQRFGLSPDEYFQRLQEANQLGSIFADVRRGKALAVAVSQATITDASGNALDIDELFGVEDVEDERDDESGVEVDEDGIVTVDADTETDTADAADSEADENTSLDKS</sequence>
<comment type="function">
    <text evidence="11">Involved in protein export. Acts as a chaperone by maintaining the newly synthesized protein in an open conformation. Functions as a peptidyl-prolyl cis-trans isomerase.</text>
</comment>
<dbReference type="InterPro" id="IPR037041">
    <property type="entry name" value="Trigger_fac_C_sf"/>
</dbReference>
<feature type="domain" description="PPIase FKBP-type" evidence="15">
    <location>
        <begin position="162"/>
        <end position="215"/>
    </location>
</feature>
<evidence type="ECO:0000256" key="5">
    <source>
        <dbReference type="ARBA" id="ARBA00022618"/>
    </source>
</evidence>
<keyword evidence="7 11" id="KW-0143">Chaperone</keyword>
<keyword evidence="6 11" id="KW-0697">Rotamase</keyword>
<evidence type="ECO:0000256" key="11">
    <source>
        <dbReference type="HAMAP-Rule" id="MF_00303"/>
    </source>
</evidence>
<dbReference type="PIRSF" id="PIRSF003095">
    <property type="entry name" value="Trigger_factor"/>
    <property type="match status" value="1"/>
</dbReference>
<dbReference type="SUPFAM" id="SSF109998">
    <property type="entry name" value="Triger factor/SurA peptide-binding domain-like"/>
    <property type="match status" value="1"/>
</dbReference>
<dbReference type="PROSITE" id="PS50059">
    <property type="entry name" value="FKBP_PPIASE"/>
    <property type="match status" value="1"/>
</dbReference>
<dbReference type="Pfam" id="PF05698">
    <property type="entry name" value="Trigger_C"/>
    <property type="match status" value="1"/>
</dbReference>
<accession>A0AAU8DTU0</accession>
<gene>
    <name evidence="11 16" type="primary">tig</name>
    <name evidence="16" type="ORF">ABLG96_09045</name>
</gene>
<keyword evidence="9 11" id="KW-0131">Cell cycle</keyword>
<dbReference type="GO" id="GO:0043022">
    <property type="term" value="F:ribosome binding"/>
    <property type="evidence" value="ECO:0007669"/>
    <property type="project" value="TreeGrafter"/>
</dbReference>
<keyword evidence="5 11" id="KW-0132">Cell division</keyword>
<comment type="subcellular location">
    <subcellularLocation>
        <location evidence="11">Cytoplasm</location>
    </subcellularLocation>
    <text evidence="11">About half TF is bound to the ribosome near the polypeptide exit tunnel while the other half is free in the cytoplasm.</text>
</comment>
<dbReference type="Pfam" id="PF00254">
    <property type="entry name" value="FKBP_C"/>
    <property type="match status" value="1"/>
</dbReference>
<keyword evidence="11" id="KW-0963">Cytoplasm</keyword>
<evidence type="ECO:0000256" key="2">
    <source>
        <dbReference type="ARBA" id="ARBA00005464"/>
    </source>
</evidence>
<dbReference type="InterPro" id="IPR008881">
    <property type="entry name" value="Trigger_fac_ribosome-bd_bac"/>
</dbReference>
<dbReference type="GO" id="GO:0051083">
    <property type="term" value="P:'de novo' cotranslational protein folding"/>
    <property type="evidence" value="ECO:0007669"/>
    <property type="project" value="TreeGrafter"/>
</dbReference>
<evidence type="ECO:0000256" key="7">
    <source>
        <dbReference type="ARBA" id="ARBA00023186"/>
    </source>
</evidence>
<evidence type="ECO:0000256" key="10">
    <source>
        <dbReference type="ARBA" id="ARBA00029986"/>
    </source>
</evidence>
<dbReference type="PANTHER" id="PTHR30560">
    <property type="entry name" value="TRIGGER FACTOR CHAPERONE AND PEPTIDYL-PROLYL CIS/TRANS ISOMERASE"/>
    <property type="match status" value="1"/>
</dbReference>
<dbReference type="PANTHER" id="PTHR30560:SF3">
    <property type="entry name" value="TRIGGER FACTOR-LIKE PROTEIN TIG, CHLOROPLASTIC"/>
    <property type="match status" value="1"/>
</dbReference>
<dbReference type="GO" id="GO:0044183">
    <property type="term" value="F:protein folding chaperone"/>
    <property type="evidence" value="ECO:0007669"/>
    <property type="project" value="TreeGrafter"/>
</dbReference>
<dbReference type="SUPFAM" id="SSF54534">
    <property type="entry name" value="FKBP-like"/>
    <property type="match status" value="1"/>
</dbReference>
<dbReference type="InterPro" id="IPR005215">
    <property type="entry name" value="Trig_fac"/>
</dbReference>
<dbReference type="SUPFAM" id="SSF102735">
    <property type="entry name" value="Trigger factor ribosome-binding domain"/>
    <property type="match status" value="1"/>
</dbReference>
<dbReference type="Gene3D" id="3.30.70.1050">
    <property type="entry name" value="Trigger factor ribosome-binding domain"/>
    <property type="match status" value="1"/>
</dbReference>
<dbReference type="InterPro" id="IPR027304">
    <property type="entry name" value="Trigger_fact/SurA_dom_sf"/>
</dbReference>
<name>A0AAU8DTU0_9ACTN</name>
<evidence type="ECO:0000256" key="12">
    <source>
        <dbReference type="PROSITE-ProRule" id="PRU00277"/>
    </source>
</evidence>
<dbReference type="Gene3D" id="1.10.3120.10">
    <property type="entry name" value="Trigger factor, C-terminal domain"/>
    <property type="match status" value="1"/>
</dbReference>
<dbReference type="GO" id="GO:0005737">
    <property type="term" value="C:cytoplasm"/>
    <property type="evidence" value="ECO:0007669"/>
    <property type="project" value="UniProtKB-SubCell"/>
</dbReference>
<dbReference type="EMBL" id="CP159218">
    <property type="protein sequence ID" value="XCG65404.1"/>
    <property type="molecule type" value="Genomic_DNA"/>
</dbReference>
<dbReference type="GO" id="GO:0015031">
    <property type="term" value="P:protein transport"/>
    <property type="evidence" value="ECO:0007669"/>
    <property type="project" value="UniProtKB-UniRule"/>
</dbReference>
<dbReference type="RefSeq" id="WP_353651009.1">
    <property type="nucleotide sequence ID" value="NZ_CP159218.1"/>
</dbReference>
<dbReference type="Pfam" id="PF05697">
    <property type="entry name" value="Trigger_N"/>
    <property type="match status" value="1"/>
</dbReference>
<evidence type="ECO:0000256" key="14">
    <source>
        <dbReference type="SAM" id="MobiDB-lite"/>
    </source>
</evidence>
<dbReference type="GO" id="GO:0043335">
    <property type="term" value="P:protein unfolding"/>
    <property type="evidence" value="ECO:0007669"/>
    <property type="project" value="TreeGrafter"/>
</dbReference>
<evidence type="ECO:0000256" key="1">
    <source>
        <dbReference type="ARBA" id="ARBA00000971"/>
    </source>
</evidence>
<dbReference type="InterPro" id="IPR008880">
    <property type="entry name" value="Trigger_fac_C"/>
</dbReference>
<evidence type="ECO:0000256" key="4">
    <source>
        <dbReference type="ARBA" id="ARBA00016902"/>
    </source>
</evidence>